<reference evidence="1" key="1">
    <citation type="journal article" date="2014" name="Front. Microbiol.">
        <title>High frequency of phylogenetically diverse reductive dehalogenase-homologous genes in deep subseafloor sedimentary metagenomes.</title>
        <authorList>
            <person name="Kawai M."/>
            <person name="Futagami T."/>
            <person name="Toyoda A."/>
            <person name="Takaki Y."/>
            <person name="Nishi S."/>
            <person name="Hori S."/>
            <person name="Arai W."/>
            <person name="Tsubouchi T."/>
            <person name="Morono Y."/>
            <person name="Uchiyama I."/>
            <person name="Ito T."/>
            <person name="Fujiyama A."/>
            <person name="Inagaki F."/>
            <person name="Takami H."/>
        </authorList>
    </citation>
    <scope>NUCLEOTIDE SEQUENCE</scope>
    <source>
        <strain evidence="1">Expedition CK06-06</strain>
    </source>
</reference>
<dbReference type="EMBL" id="BARU01019844">
    <property type="protein sequence ID" value="GAH57531.1"/>
    <property type="molecule type" value="Genomic_DNA"/>
</dbReference>
<name>X1GI11_9ZZZZ</name>
<proteinExistence type="predicted"/>
<sequence>VDFFNINLVFPMTLAQSIPPYELKKVKSNLVQKAIYNLAKEMLTKKSFFFINNMLNRLQRIVNIEDEVILFELYQLLKLKIIISTPIEAIANNIESGQTSDHIKMIKSNLISPIITENANIGDLKERLKTMDKESARKLMREIMKNARAAAKDSKFQLTLNQYNRALIIAKDLNLKEEITKISLKIFNVESKSKNIELDFNIEKAEKAEKNGDVINSINFYQQALKILDGFKVYNVADTRIKKIKKKIQKLRADI</sequence>
<evidence type="ECO:0000313" key="1">
    <source>
        <dbReference type="EMBL" id="GAH57531.1"/>
    </source>
</evidence>
<feature type="non-terminal residue" evidence="1">
    <location>
        <position position="1"/>
    </location>
</feature>
<comment type="caution">
    <text evidence="1">The sequence shown here is derived from an EMBL/GenBank/DDBJ whole genome shotgun (WGS) entry which is preliminary data.</text>
</comment>
<organism evidence="1">
    <name type="scientific">marine sediment metagenome</name>
    <dbReference type="NCBI Taxonomy" id="412755"/>
    <lineage>
        <taxon>unclassified sequences</taxon>
        <taxon>metagenomes</taxon>
        <taxon>ecological metagenomes</taxon>
    </lineage>
</organism>
<protein>
    <submittedName>
        <fullName evidence="1">Uncharacterized protein</fullName>
    </submittedName>
</protein>
<dbReference type="AlphaFoldDB" id="X1GI11"/>
<gene>
    <name evidence="1" type="ORF">S03H2_32651</name>
</gene>
<accession>X1GI11</accession>